<organism evidence="7 8">
    <name type="scientific">Actinidia rufa</name>
    <dbReference type="NCBI Taxonomy" id="165716"/>
    <lineage>
        <taxon>Eukaryota</taxon>
        <taxon>Viridiplantae</taxon>
        <taxon>Streptophyta</taxon>
        <taxon>Embryophyta</taxon>
        <taxon>Tracheophyta</taxon>
        <taxon>Spermatophyta</taxon>
        <taxon>Magnoliopsida</taxon>
        <taxon>eudicotyledons</taxon>
        <taxon>Gunneridae</taxon>
        <taxon>Pentapetalae</taxon>
        <taxon>asterids</taxon>
        <taxon>Ericales</taxon>
        <taxon>Actinidiaceae</taxon>
        <taxon>Actinidia</taxon>
    </lineage>
</organism>
<evidence type="ECO:0000313" key="7">
    <source>
        <dbReference type="EMBL" id="GFZ01905.1"/>
    </source>
</evidence>
<evidence type="ECO:0000256" key="1">
    <source>
        <dbReference type="ARBA" id="ARBA00004123"/>
    </source>
</evidence>
<gene>
    <name evidence="7" type="ORF">Acr_15g0005140</name>
</gene>
<evidence type="ECO:0000313" key="8">
    <source>
        <dbReference type="Proteomes" id="UP000585474"/>
    </source>
</evidence>
<feature type="compositionally biased region" description="Polar residues" evidence="6">
    <location>
        <begin position="58"/>
        <end position="67"/>
    </location>
</feature>
<sequence>MSGSRDRDRHIDSTGPVDNEEEGKEEEANEASEEQISISSSPQLVGDDTESSDAYAKASTSESNSRKCSNKDKLGGERTPYSLSISAQYVNGSIPKAWSTYKKLFEPIQLQFLFEQILHYPDDMFFIIPNDIAEAHFLPFRESDDSCWKEFVTARKWKEGDVIRFYKSTEYFGYKFYHIECVKIPPNEGEKHFRSLKYPDGAGYYKKEKLLVSDAENTGWPMEIRFLPGYNNYIIFGNWSRFVVTHKLKPPDVIRLFKVVKNAAHKNHYVIDYVQENKAATCETSPVGPGKEGKHNSGGSSQKHGNVDKS</sequence>
<keyword evidence="4" id="KW-0804">Transcription</keyword>
<evidence type="ECO:0000256" key="2">
    <source>
        <dbReference type="ARBA" id="ARBA00023015"/>
    </source>
</evidence>
<evidence type="ECO:0000256" key="5">
    <source>
        <dbReference type="ARBA" id="ARBA00023242"/>
    </source>
</evidence>
<dbReference type="GO" id="GO:0003677">
    <property type="term" value="F:DNA binding"/>
    <property type="evidence" value="ECO:0007669"/>
    <property type="project" value="UniProtKB-KW"/>
</dbReference>
<dbReference type="SUPFAM" id="SSF101936">
    <property type="entry name" value="DNA-binding pseudobarrel domain"/>
    <property type="match status" value="1"/>
</dbReference>
<dbReference type="Gene3D" id="2.40.330.10">
    <property type="entry name" value="DNA-binding pseudobarrel domain"/>
    <property type="match status" value="1"/>
</dbReference>
<dbReference type="GO" id="GO:0005634">
    <property type="term" value="C:nucleus"/>
    <property type="evidence" value="ECO:0007669"/>
    <property type="project" value="UniProtKB-SubCell"/>
</dbReference>
<proteinExistence type="predicted"/>
<feature type="region of interest" description="Disordered" evidence="6">
    <location>
        <begin position="1"/>
        <end position="75"/>
    </location>
</feature>
<reference evidence="7 8" key="1">
    <citation type="submission" date="2019-07" db="EMBL/GenBank/DDBJ databases">
        <title>De Novo Assembly of kiwifruit Actinidia rufa.</title>
        <authorList>
            <person name="Sugita-Konishi S."/>
            <person name="Sato K."/>
            <person name="Mori E."/>
            <person name="Abe Y."/>
            <person name="Kisaki G."/>
            <person name="Hamano K."/>
            <person name="Suezawa K."/>
            <person name="Otani M."/>
            <person name="Fukuda T."/>
            <person name="Manabe T."/>
            <person name="Gomi K."/>
            <person name="Tabuchi M."/>
            <person name="Akimitsu K."/>
            <person name="Kataoka I."/>
        </authorList>
    </citation>
    <scope>NUCLEOTIDE SEQUENCE [LARGE SCALE GENOMIC DNA]</scope>
    <source>
        <strain evidence="8">cv. Fuchu</strain>
    </source>
</reference>
<dbReference type="Proteomes" id="UP000585474">
    <property type="component" value="Unassembled WGS sequence"/>
</dbReference>
<comment type="subcellular location">
    <subcellularLocation>
        <location evidence="1">Nucleus</location>
    </subcellularLocation>
</comment>
<feature type="compositionally biased region" description="Acidic residues" evidence="6">
    <location>
        <begin position="18"/>
        <end position="33"/>
    </location>
</feature>
<keyword evidence="2" id="KW-0805">Transcription regulation</keyword>
<dbReference type="AlphaFoldDB" id="A0A7J0FT83"/>
<feature type="compositionally biased region" description="Basic and acidic residues" evidence="6">
    <location>
        <begin position="1"/>
        <end position="12"/>
    </location>
</feature>
<keyword evidence="8" id="KW-1185">Reference proteome</keyword>
<dbReference type="EMBL" id="BJWL01000015">
    <property type="protein sequence ID" value="GFZ01905.1"/>
    <property type="molecule type" value="Genomic_DNA"/>
</dbReference>
<name>A0A7J0FT83_9ERIC</name>
<evidence type="ECO:0000256" key="6">
    <source>
        <dbReference type="SAM" id="MobiDB-lite"/>
    </source>
</evidence>
<dbReference type="InterPro" id="IPR015300">
    <property type="entry name" value="DNA-bd_pseudobarrel_sf"/>
</dbReference>
<accession>A0A7J0FT83</accession>
<keyword evidence="3" id="KW-0238">DNA-binding</keyword>
<keyword evidence="5" id="KW-0539">Nucleus</keyword>
<evidence type="ECO:0000256" key="3">
    <source>
        <dbReference type="ARBA" id="ARBA00023125"/>
    </source>
</evidence>
<feature type="region of interest" description="Disordered" evidence="6">
    <location>
        <begin position="283"/>
        <end position="310"/>
    </location>
</feature>
<comment type="caution">
    <text evidence="7">The sequence shown here is derived from an EMBL/GenBank/DDBJ whole genome shotgun (WGS) entry which is preliminary data.</text>
</comment>
<evidence type="ECO:0000256" key="4">
    <source>
        <dbReference type="ARBA" id="ARBA00023163"/>
    </source>
</evidence>
<protein>
    <submittedName>
        <fullName evidence="7">Uncharacterized protein</fullName>
    </submittedName>
</protein>